<dbReference type="KEGG" id="gtt:GUITHDRAFT_152160"/>
<evidence type="ECO:0000313" key="3">
    <source>
        <dbReference type="Proteomes" id="UP000011087"/>
    </source>
</evidence>
<dbReference type="Proteomes" id="UP000011087">
    <property type="component" value="Unassembled WGS sequence"/>
</dbReference>
<dbReference type="AlphaFoldDB" id="L1JEY3"/>
<dbReference type="EMBL" id="JH992991">
    <property type="protein sequence ID" value="EKX47103.1"/>
    <property type="molecule type" value="Genomic_DNA"/>
</dbReference>
<dbReference type="RefSeq" id="XP_005834083.1">
    <property type="nucleotide sequence ID" value="XM_005834026.1"/>
</dbReference>
<reference evidence="3" key="2">
    <citation type="submission" date="2012-11" db="EMBL/GenBank/DDBJ databases">
        <authorList>
            <person name="Kuo A."/>
            <person name="Curtis B.A."/>
            <person name="Tanifuji G."/>
            <person name="Burki F."/>
            <person name="Gruber A."/>
            <person name="Irimia M."/>
            <person name="Maruyama S."/>
            <person name="Arias M.C."/>
            <person name="Ball S.G."/>
            <person name="Gile G.H."/>
            <person name="Hirakawa Y."/>
            <person name="Hopkins J.F."/>
            <person name="Rensing S.A."/>
            <person name="Schmutz J."/>
            <person name="Symeonidi A."/>
            <person name="Elias M."/>
            <person name="Eveleigh R.J."/>
            <person name="Herman E.K."/>
            <person name="Klute M.J."/>
            <person name="Nakayama T."/>
            <person name="Obornik M."/>
            <person name="Reyes-Prieto A."/>
            <person name="Armbrust E.V."/>
            <person name="Aves S.J."/>
            <person name="Beiko R.G."/>
            <person name="Coutinho P."/>
            <person name="Dacks J.B."/>
            <person name="Durnford D.G."/>
            <person name="Fast N.M."/>
            <person name="Green B.R."/>
            <person name="Grisdale C."/>
            <person name="Hempe F."/>
            <person name="Henrissat B."/>
            <person name="Hoppner M.P."/>
            <person name="Ishida K.-I."/>
            <person name="Kim E."/>
            <person name="Koreny L."/>
            <person name="Kroth P.G."/>
            <person name="Liu Y."/>
            <person name="Malik S.-B."/>
            <person name="Maier U.G."/>
            <person name="McRose D."/>
            <person name="Mock T."/>
            <person name="Neilson J.A."/>
            <person name="Onodera N.T."/>
            <person name="Poole A.M."/>
            <person name="Pritham E.J."/>
            <person name="Richards T.A."/>
            <person name="Rocap G."/>
            <person name="Roy S.W."/>
            <person name="Sarai C."/>
            <person name="Schaack S."/>
            <person name="Shirato S."/>
            <person name="Slamovits C.H."/>
            <person name="Spencer D.F."/>
            <person name="Suzuki S."/>
            <person name="Worden A.Z."/>
            <person name="Zauner S."/>
            <person name="Barry K."/>
            <person name="Bell C."/>
            <person name="Bharti A.K."/>
            <person name="Crow J.A."/>
            <person name="Grimwood J."/>
            <person name="Kramer R."/>
            <person name="Lindquist E."/>
            <person name="Lucas S."/>
            <person name="Salamov A."/>
            <person name="McFadden G.I."/>
            <person name="Lane C.E."/>
            <person name="Keeling P.J."/>
            <person name="Gray M.W."/>
            <person name="Grigoriev I.V."/>
            <person name="Archibald J.M."/>
        </authorList>
    </citation>
    <scope>NUCLEOTIDE SEQUENCE</scope>
    <source>
        <strain evidence="3">CCMP2712</strain>
    </source>
</reference>
<gene>
    <name evidence="1" type="ORF">GUITHDRAFT_152160</name>
</gene>
<organism evidence="1">
    <name type="scientific">Guillardia theta (strain CCMP2712)</name>
    <name type="common">Cryptophyte</name>
    <dbReference type="NCBI Taxonomy" id="905079"/>
    <lineage>
        <taxon>Eukaryota</taxon>
        <taxon>Cryptophyceae</taxon>
        <taxon>Pyrenomonadales</taxon>
        <taxon>Geminigeraceae</taxon>
        <taxon>Guillardia</taxon>
    </lineage>
</organism>
<proteinExistence type="predicted"/>
<keyword evidence="3" id="KW-1185">Reference proteome</keyword>
<dbReference type="HOGENOM" id="CLU_3110460_0_0_1"/>
<accession>L1JEY3</accession>
<dbReference type="EnsemblProtists" id="EKX47103">
    <property type="protein sequence ID" value="EKX47103"/>
    <property type="gene ID" value="GUITHDRAFT_152160"/>
</dbReference>
<name>L1JEY3_GUITC</name>
<dbReference type="PaxDb" id="55529-EKX47103"/>
<evidence type="ECO:0000313" key="2">
    <source>
        <dbReference type="EnsemblProtists" id="EKX47103"/>
    </source>
</evidence>
<dbReference type="GeneID" id="17303739"/>
<evidence type="ECO:0000313" key="1">
    <source>
        <dbReference type="EMBL" id="EKX47103.1"/>
    </source>
</evidence>
<protein>
    <submittedName>
        <fullName evidence="1 2">Uncharacterized protein</fullName>
    </submittedName>
</protein>
<sequence>MPRLPPGLVASAASAASSVALALIGSDASFRNQTRIGNVGTGKTVGQYYVY</sequence>
<reference evidence="2" key="3">
    <citation type="submission" date="2016-03" db="UniProtKB">
        <authorList>
            <consortium name="EnsemblProtists"/>
        </authorList>
    </citation>
    <scope>IDENTIFICATION</scope>
</reference>
<reference evidence="1 3" key="1">
    <citation type="journal article" date="2012" name="Nature">
        <title>Algal genomes reveal evolutionary mosaicism and the fate of nucleomorphs.</title>
        <authorList>
            <consortium name="DOE Joint Genome Institute"/>
            <person name="Curtis B.A."/>
            <person name="Tanifuji G."/>
            <person name="Burki F."/>
            <person name="Gruber A."/>
            <person name="Irimia M."/>
            <person name="Maruyama S."/>
            <person name="Arias M.C."/>
            <person name="Ball S.G."/>
            <person name="Gile G.H."/>
            <person name="Hirakawa Y."/>
            <person name="Hopkins J.F."/>
            <person name="Kuo A."/>
            <person name="Rensing S.A."/>
            <person name="Schmutz J."/>
            <person name="Symeonidi A."/>
            <person name="Elias M."/>
            <person name="Eveleigh R.J."/>
            <person name="Herman E.K."/>
            <person name="Klute M.J."/>
            <person name="Nakayama T."/>
            <person name="Obornik M."/>
            <person name="Reyes-Prieto A."/>
            <person name="Armbrust E.V."/>
            <person name="Aves S.J."/>
            <person name="Beiko R.G."/>
            <person name="Coutinho P."/>
            <person name="Dacks J.B."/>
            <person name="Durnford D.G."/>
            <person name="Fast N.M."/>
            <person name="Green B.R."/>
            <person name="Grisdale C.J."/>
            <person name="Hempel F."/>
            <person name="Henrissat B."/>
            <person name="Hoppner M.P."/>
            <person name="Ishida K."/>
            <person name="Kim E."/>
            <person name="Koreny L."/>
            <person name="Kroth P.G."/>
            <person name="Liu Y."/>
            <person name="Malik S.B."/>
            <person name="Maier U.G."/>
            <person name="McRose D."/>
            <person name="Mock T."/>
            <person name="Neilson J.A."/>
            <person name="Onodera N.T."/>
            <person name="Poole A.M."/>
            <person name="Pritham E.J."/>
            <person name="Richards T.A."/>
            <person name="Rocap G."/>
            <person name="Roy S.W."/>
            <person name="Sarai C."/>
            <person name="Schaack S."/>
            <person name="Shirato S."/>
            <person name="Slamovits C.H."/>
            <person name="Spencer D.F."/>
            <person name="Suzuki S."/>
            <person name="Worden A.Z."/>
            <person name="Zauner S."/>
            <person name="Barry K."/>
            <person name="Bell C."/>
            <person name="Bharti A.K."/>
            <person name="Crow J.A."/>
            <person name="Grimwood J."/>
            <person name="Kramer R."/>
            <person name="Lindquist E."/>
            <person name="Lucas S."/>
            <person name="Salamov A."/>
            <person name="McFadden G.I."/>
            <person name="Lane C.E."/>
            <person name="Keeling P.J."/>
            <person name="Gray M.W."/>
            <person name="Grigoriev I.V."/>
            <person name="Archibald J.M."/>
        </authorList>
    </citation>
    <scope>NUCLEOTIDE SEQUENCE</scope>
    <source>
        <strain evidence="1 3">CCMP2712</strain>
    </source>
</reference>